<dbReference type="STRING" id="909626.AQJ91_07210"/>
<organism evidence="10 11">
    <name type="scientific">Streptomyces dysideae</name>
    <dbReference type="NCBI Taxonomy" id="909626"/>
    <lineage>
        <taxon>Bacteria</taxon>
        <taxon>Bacillati</taxon>
        <taxon>Actinomycetota</taxon>
        <taxon>Actinomycetes</taxon>
        <taxon>Kitasatosporales</taxon>
        <taxon>Streptomycetaceae</taxon>
        <taxon>Streptomyces</taxon>
    </lineage>
</organism>
<name>A0A101V3Q3_9ACTN</name>
<keyword evidence="7 8" id="KW-0456">Lyase</keyword>
<proteinExistence type="inferred from homology"/>
<evidence type="ECO:0000259" key="9">
    <source>
        <dbReference type="Pfam" id="PF16363"/>
    </source>
</evidence>
<dbReference type="SUPFAM" id="SSF51735">
    <property type="entry name" value="NAD(P)-binding Rossmann-fold domains"/>
    <property type="match status" value="1"/>
</dbReference>
<dbReference type="PROSITE" id="PS00061">
    <property type="entry name" value="ADH_SHORT"/>
    <property type="match status" value="1"/>
</dbReference>
<dbReference type="AlphaFoldDB" id="A0A101V3Q3"/>
<evidence type="ECO:0000256" key="6">
    <source>
        <dbReference type="ARBA" id="ARBA00023027"/>
    </source>
</evidence>
<dbReference type="Gene3D" id="3.90.25.10">
    <property type="entry name" value="UDP-galactose 4-epimerase, domain 1"/>
    <property type="match status" value="1"/>
</dbReference>
<keyword evidence="11" id="KW-1185">Reference proteome</keyword>
<protein>
    <recommendedName>
        <fullName evidence="5 8">dTDP-glucose 4,6-dehydratase</fullName>
        <ecNumber evidence="4 8">4.2.1.46</ecNumber>
    </recommendedName>
</protein>
<evidence type="ECO:0000256" key="7">
    <source>
        <dbReference type="ARBA" id="ARBA00023239"/>
    </source>
</evidence>
<dbReference type="InterPro" id="IPR016040">
    <property type="entry name" value="NAD(P)-bd_dom"/>
</dbReference>
<sequence length="324" mass="35487">MRTLVTGGAGFIGSEYVRRRLNPDPTARITVLDKLTYSGVEANLAPVAEHPGYTFVRGDICDPDVVDQVMAGQDAVVHFAAESHVDRSIDGAGPFVRTNVMGTQVLLDAAHRHGVGRFVHVSTDEVYGSIGEGSWTEGWPLAPNSPYSASKAGSDLLALAYHRTHGLDVVVTRCSNNYGPHQFPEKAVPLFITNLIDGKTVPLYGDGRNIRDWVHVSDHCRGIELVLHGGRAGEVYNIGGGTELSNHKLTGLLLDAVGAGWDRVEYVADRKGHDLRYSLDDSKIREHLGYVPQVSFPDGLAATVAWYCEHRSWWEPLKERAEPR</sequence>
<dbReference type="OrthoDB" id="9801785at2"/>
<evidence type="ECO:0000256" key="3">
    <source>
        <dbReference type="ARBA" id="ARBA00008178"/>
    </source>
</evidence>
<keyword evidence="6" id="KW-0520">NAD</keyword>
<accession>A0A101V3Q3</accession>
<comment type="caution">
    <text evidence="10">The sequence shown here is derived from an EMBL/GenBank/DDBJ whole genome shotgun (WGS) entry which is preliminary data.</text>
</comment>
<dbReference type="Gene3D" id="3.40.50.720">
    <property type="entry name" value="NAD(P)-binding Rossmann-like Domain"/>
    <property type="match status" value="1"/>
</dbReference>
<dbReference type="NCBIfam" id="TIGR01181">
    <property type="entry name" value="dTDP_gluc_dehyt"/>
    <property type="match status" value="1"/>
</dbReference>
<evidence type="ECO:0000256" key="8">
    <source>
        <dbReference type="RuleBase" id="RU004473"/>
    </source>
</evidence>
<dbReference type="GO" id="GO:0008460">
    <property type="term" value="F:dTDP-glucose 4,6-dehydratase activity"/>
    <property type="evidence" value="ECO:0007669"/>
    <property type="project" value="UniProtKB-EC"/>
</dbReference>
<dbReference type="GO" id="GO:0009225">
    <property type="term" value="P:nucleotide-sugar metabolic process"/>
    <property type="evidence" value="ECO:0007669"/>
    <property type="project" value="InterPro"/>
</dbReference>
<reference evidence="10 11" key="1">
    <citation type="submission" date="2015-10" db="EMBL/GenBank/DDBJ databases">
        <title>Draft genome sequence of Streptomyces sp. RV15, isolated from a marine sponge.</title>
        <authorList>
            <person name="Ruckert C."/>
            <person name="Abdelmohsen U.R."/>
            <person name="Winkler A."/>
            <person name="Hentschel U."/>
            <person name="Kalinowski J."/>
            <person name="Kampfer P."/>
            <person name="Glaeser S."/>
        </authorList>
    </citation>
    <scope>NUCLEOTIDE SEQUENCE [LARGE SCALE GENOMIC DNA]</scope>
    <source>
        <strain evidence="10 11">RV15</strain>
    </source>
</reference>
<dbReference type="RefSeq" id="WP_067017584.1">
    <property type="nucleotide sequence ID" value="NZ_KQ949077.1"/>
</dbReference>
<evidence type="ECO:0000256" key="2">
    <source>
        <dbReference type="ARBA" id="ARBA00001911"/>
    </source>
</evidence>
<evidence type="ECO:0000313" key="10">
    <source>
        <dbReference type="EMBL" id="KUO21911.1"/>
    </source>
</evidence>
<evidence type="ECO:0000256" key="5">
    <source>
        <dbReference type="ARBA" id="ARBA00016977"/>
    </source>
</evidence>
<dbReference type="CDD" id="cd05246">
    <property type="entry name" value="dTDP_GD_SDR_e"/>
    <property type="match status" value="1"/>
</dbReference>
<dbReference type="InterPro" id="IPR020904">
    <property type="entry name" value="Sc_DH/Rdtase_CS"/>
</dbReference>
<dbReference type="Proteomes" id="UP000053260">
    <property type="component" value="Unassembled WGS sequence"/>
</dbReference>
<dbReference type="InterPro" id="IPR005888">
    <property type="entry name" value="dTDP_Gluc_deHydtase"/>
</dbReference>
<dbReference type="FunFam" id="3.40.50.720:FF:000304">
    <property type="entry name" value="UDP-glucose 4,6-dehydratase"/>
    <property type="match status" value="1"/>
</dbReference>
<dbReference type="Pfam" id="PF16363">
    <property type="entry name" value="GDP_Man_Dehyd"/>
    <property type="match status" value="1"/>
</dbReference>
<feature type="domain" description="NAD(P)-binding" evidence="9">
    <location>
        <begin position="4"/>
        <end position="301"/>
    </location>
</feature>
<dbReference type="EMBL" id="LMXB01000021">
    <property type="protein sequence ID" value="KUO21911.1"/>
    <property type="molecule type" value="Genomic_DNA"/>
</dbReference>
<evidence type="ECO:0000256" key="1">
    <source>
        <dbReference type="ARBA" id="ARBA00001539"/>
    </source>
</evidence>
<dbReference type="EC" id="4.2.1.46" evidence="4 8"/>
<dbReference type="PANTHER" id="PTHR43000">
    <property type="entry name" value="DTDP-D-GLUCOSE 4,6-DEHYDRATASE-RELATED"/>
    <property type="match status" value="1"/>
</dbReference>
<comment type="catalytic activity">
    <reaction evidence="1 8">
        <text>dTDP-alpha-D-glucose = dTDP-4-dehydro-6-deoxy-alpha-D-glucose + H2O</text>
        <dbReference type="Rhea" id="RHEA:17221"/>
        <dbReference type="ChEBI" id="CHEBI:15377"/>
        <dbReference type="ChEBI" id="CHEBI:57477"/>
        <dbReference type="ChEBI" id="CHEBI:57649"/>
        <dbReference type="EC" id="4.2.1.46"/>
    </reaction>
</comment>
<comment type="similarity">
    <text evidence="3 8">Belongs to the NAD(P)-dependent epimerase/dehydratase family. dTDP-glucose dehydratase subfamily.</text>
</comment>
<comment type="cofactor">
    <cofactor evidence="2 8">
        <name>NAD(+)</name>
        <dbReference type="ChEBI" id="CHEBI:57540"/>
    </cofactor>
</comment>
<evidence type="ECO:0000313" key="11">
    <source>
        <dbReference type="Proteomes" id="UP000053260"/>
    </source>
</evidence>
<dbReference type="InterPro" id="IPR036291">
    <property type="entry name" value="NAD(P)-bd_dom_sf"/>
</dbReference>
<gene>
    <name evidence="10" type="ORF">AQJ91_07210</name>
</gene>
<evidence type="ECO:0000256" key="4">
    <source>
        <dbReference type="ARBA" id="ARBA00011990"/>
    </source>
</evidence>